<reference evidence="2" key="1">
    <citation type="submission" date="2017-04" db="EMBL/GenBank/DDBJ databases">
        <authorList>
            <person name="Varghese N."/>
            <person name="Submissions S."/>
        </authorList>
    </citation>
    <scope>NUCLEOTIDE SEQUENCE [LARGE SCALE GENOMIC DNA]</scope>
    <source>
        <strain evidence="2">RKEM611</strain>
    </source>
</reference>
<evidence type="ECO:0000313" key="2">
    <source>
        <dbReference type="Proteomes" id="UP000192907"/>
    </source>
</evidence>
<dbReference type="STRING" id="1513793.SAMN06296036_13124"/>
<keyword evidence="2" id="KW-1185">Reference proteome</keyword>
<protein>
    <submittedName>
        <fullName evidence="1">Uncharacterized protein</fullName>
    </submittedName>
</protein>
<dbReference type="RefSeq" id="WP_132325160.1">
    <property type="nucleotide sequence ID" value="NZ_FWZT01000031.1"/>
</dbReference>
<organism evidence="1 2">
    <name type="scientific">Pseudobacteriovorax antillogorgiicola</name>
    <dbReference type="NCBI Taxonomy" id="1513793"/>
    <lineage>
        <taxon>Bacteria</taxon>
        <taxon>Pseudomonadati</taxon>
        <taxon>Bdellovibrionota</taxon>
        <taxon>Oligoflexia</taxon>
        <taxon>Oligoflexales</taxon>
        <taxon>Pseudobacteriovoracaceae</taxon>
        <taxon>Pseudobacteriovorax</taxon>
    </lineage>
</organism>
<dbReference type="AlphaFoldDB" id="A0A1Y6CMA4"/>
<name>A0A1Y6CMA4_9BACT</name>
<dbReference type="Proteomes" id="UP000192907">
    <property type="component" value="Unassembled WGS sequence"/>
</dbReference>
<dbReference type="EMBL" id="FWZT01000031">
    <property type="protein sequence ID" value="SMF77297.1"/>
    <property type="molecule type" value="Genomic_DNA"/>
</dbReference>
<proteinExistence type="predicted"/>
<accession>A0A1Y6CMA4</accession>
<gene>
    <name evidence="1" type="ORF">SAMN06296036_13124</name>
</gene>
<evidence type="ECO:0000313" key="1">
    <source>
        <dbReference type="EMBL" id="SMF77297.1"/>
    </source>
</evidence>
<sequence length="66" mass="7588">MKVLEKVLGFLEGKPKVDQVMPRRNTDCEMVFDVDCFIDPHRGDRVELVHHDSGEVIALVTPKKLR</sequence>